<accession>A0ABS2DFM3</accession>
<dbReference type="Proteomes" id="UP001518925">
    <property type="component" value="Unassembled WGS sequence"/>
</dbReference>
<proteinExistence type="predicted"/>
<organism evidence="1 2">
    <name type="scientific">Bacillus suaedaesalsae</name>
    <dbReference type="NCBI Taxonomy" id="2810349"/>
    <lineage>
        <taxon>Bacteria</taxon>
        <taxon>Bacillati</taxon>
        <taxon>Bacillota</taxon>
        <taxon>Bacilli</taxon>
        <taxon>Bacillales</taxon>
        <taxon>Bacillaceae</taxon>
        <taxon>Bacillus</taxon>
    </lineage>
</organism>
<evidence type="ECO:0000313" key="1">
    <source>
        <dbReference type="EMBL" id="MBM6617249.1"/>
    </source>
</evidence>
<name>A0ABS2DFM3_9BACI</name>
<sequence length="216" mass="25582">MIQDILRFRDQGLSFREIARELNSTVGKVHYSWSKYTKDHEVKEHEPKSQIILQLPQSLPTEYNLERLCLMVQNSTSIYLYWDLSKTKVQWVETNFQRSFSSMTKYLKIYHITSIMFNGHNAHGEFELPLPEMTNNWFIRDLEPNQTYIAELGVKTDQGHFFTLLRSNPIDTPRNDVNQAGLFTESVHEWKQGQSSSPAWLENFSTYSYYEKLLRK</sequence>
<evidence type="ECO:0000313" key="2">
    <source>
        <dbReference type="Proteomes" id="UP001518925"/>
    </source>
</evidence>
<dbReference type="RefSeq" id="WP_204202629.1">
    <property type="nucleotide sequence ID" value="NZ_JAFELM010000021.1"/>
</dbReference>
<dbReference type="EMBL" id="JAFELM010000021">
    <property type="protein sequence ID" value="MBM6617249.1"/>
    <property type="molecule type" value="Genomic_DNA"/>
</dbReference>
<gene>
    <name evidence="1" type="ORF">JR050_06115</name>
</gene>
<dbReference type="InterPro" id="IPR032585">
    <property type="entry name" value="DUF4912"/>
</dbReference>
<reference evidence="1 2" key="1">
    <citation type="submission" date="2021-02" db="EMBL/GenBank/DDBJ databases">
        <title>Bacillus sp. RD4P76, an endophyte from a halophyte.</title>
        <authorList>
            <person name="Sun J.-Q."/>
        </authorList>
    </citation>
    <scope>NUCLEOTIDE SEQUENCE [LARGE SCALE GENOMIC DNA]</scope>
    <source>
        <strain evidence="1 2">RD4P76</strain>
    </source>
</reference>
<comment type="caution">
    <text evidence="1">The sequence shown here is derived from an EMBL/GenBank/DDBJ whole genome shotgun (WGS) entry which is preliminary data.</text>
</comment>
<keyword evidence="2" id="KW-1185">Reference proteome</keyword>
<dbReference type="Pfam" id="PF16258">
    <property type="entry name" value="DUF4912"/>
    <property type="match status" value="1"/>
</dbReference>
<protein>
    <submittedName>
        <fullName evidence="1">DUF4912 domain-containing protein</fullName>
    </submittedName>
</protein>